<evidence type="ECO:0000313" key="2">
    <source>
        <dbReference type="Proteomes" id="UP000001307"/>
    </source>
</evidence>
<protein>
    <recommendedName>
        <fullName evidence="3">Ion transport domain-containing protein</fullName>
    </recommendedName>
</protein>
<proteinExistence type="predicted"/>
<sequence length="99" mass="11389">MMFLDFLSKTFQIVTATIATLLKIVKLGLTIPKEMFRLLFKIFAILEETVAMILELFEEPEEKSAFREDGKRIGMYDFLTPTASARGIQGNMKTLFKPY</sequence>
<evidence type="ECO:0000313" key="1">
    <source>
        <dbReference type="EMBL" id="CBY14096.1"/>
    </source>
</evidence>
<accession>E4XWP1</accession>
<organism evidence="1">
    <name type="scientific">Oikopleura dioica</name>
    <name type="common">Tunicate</name>
    <dbReference type="NCBI Taxonomy" id="34765"/>
    <lineage>
        <taxon>Eukaryota</taxon>
        <taxon>Metazoa</taxon>
        <taxon>Chordata</taxon>
        <taxon>Tunicata</taxon>
        <taxon>Appendicularia</taxon>
        <taxon>Copelata</taxon>
        <taxon>Oikopleuridae</taxon>
        <taxon>Oikopleura</taxon>
    </lineage>
</organism>
<dbReference type="InParanoid" id="E4XWP1"/>
<gene>
    <name evidence="1" type="ORF">GSOID_T00007064001</name>
</gene>
<reference evidence="1" key="1">
    <citation type="journal article" date="2010" name="Science">
        <title>Plasticity of animal genome architecture unmasked by rapid evolution of a pelagic tunicate.</title>
        <authorList>
            <person name="Denoeud F."/>
            <person name="Henriet S."/>
            <person name="Mungpakdee S."/>
            <person name="Aury J.M."/>
            <person name="Da Silva C."/>
            <person name="Brinkmann H."/>
            <person name="Mikhaleva J."/>
            <person name="Olsen L.C."/>
            <person name="Jubin C."/>
            <person name="Canestro C."/>
            <person name="Bouquet J.M."/>
            <person name="Danks G."/>
            <person name="Poulain J."/>
            <person name="Campsteijn C."/>
            <person name="Adamski M."/>
            <person name="Cross I."/>
            <person name="Yadetie F."/>
            <person name="Muffato M."/>
            <person name="Louis A."/>
            <person name="Butcher S."/>
            <person name="Tsagkogeorga G."/>
            <person name="Konrad A."/>
            <person name="Singh S."/>
            <person name="Jensen M.F."/>
            <person name="Cong E.H."/>
            <person name="Eikeseth-Otteraa H."/>
            <person name="Noel B."/>
            <person name="Anthouard V."/>
            <person name="Porcel B.M."/>
            <person name="Kachouri-Lafond R."/>
            <person name="Nishino A."/>
            <person name="Ugolini M."/>
            <person name="Chourrout P."/>
            <person name="Nishida H."/>
            <person name="Aasland R."/>
            <person name="Huzurbazar S."/>
            <person name="Westhof E."/>
            <person name="Delsuc F."/>
            <person name="Lehrach H."/>
            <person name="Reinhardt R."/>
            <person name="Weissenbach J."/>
            <person name="Roy S.W."/>
            <person name="Artiguenave F."/>
            <person name="Postlethwait J.H."/>
            <person name="Manak J.R."/>
            <person name="Thompson E.M."/>
            <person name="Jaillon O."/>
            <person name="Du Pasquier L."/>
            <person name="Boudinot P."/>
            <person name="Liberles D.A."/>
            <person name="Volff J.N."/>
            <person name="Philippe H."/>
            <person name="Lenhard B."/>
            <person name="Roest Crollius H."/>
            <person name="Wincker P."/>
            <person name="Chourrout D."/>
        </authorList>
    </citation>
    <scope>NUCLEOTIDE SEQUENCE [LARGE SCALE GENOMIC DNA]</scope>
</reference>
<keyword evidence="2" id="KW-1185">Reference proteome</keyword>
<evidence type="ECO:0008006" key="3">
    <source>
        <dbReference type="Google" id="ProtNLM"/>
    </source>
</evidence>
<dbReference type="AlphaFoldDB" id="E4XWP1"/>
<name>E4XWP1_OIKDI</name>
<dbReference type="EMBL" id="FN653249">
    <property type="protein sequence ID" value="CBY14096.1"/>
    <property type="molecule type" value="Genomic_DNA"/>
</dbReference>
<dbReference type="Proteomes" id="UP000001307">
    <property type="component" value="Unassembled WGS sequence"/>
</dbReference>